<dbReference type="Proteomes" id="UP000246464">
    <property type="component" value="Chromosome 4"/>
</dbReference>
<dbReference type="EMBL" id="CP026246">
    <property type="protein sequence ID" value="AWP00718.1"/>
    <property type="molecule type" value="Genomic_DNA"/>
</dbReference>
<keyword evidence="2" id="KW-1185">Reference proteome</keyword>
<sequence>MEVRPDEHAIIRSSRPGSAGLGVQAWSWDSVAFISIANDTAHDFGNYTVHVQRRGTLIRLATGSLCLMCGSGFQ</sequence>
<dbReference type="AlphaFoldDB" id="A0A2U9B9S8"/>
<evidence type="ECO:0000313" key="1">
    <source>
        <dbReference type="EMBL" id="AWP00718.1"/>
    </source>
</evidence>
<organism evidence="1 2">
    <name type="scientific">Scophthalmus maximus</name>
    <name type="common">Turbot</name>
    <name type="synonym">Psetta maxima</name>
    <dbReference type="NCBI Taxonomy" id="52904"/>
    <lineage>
        <taxon>Eukaryota</taxon>
        <taxon>Metazoa</taxon>
        <taxon>Chordata</taxon>
        <taxon>Craniata</taxon>
        <taxon>Vertebrata</taxon>
        <taxon>Euteleostomi</taxon>
        <taxon>Actinopterygii</taxon>
        <taxon>Neopterygii</taxon>
        <taxon>Teleostei</taxon>
        <taxon>Neoteleostei</taxon>
        <taxon>Acanthomorphata</taxon>
        <taxon>Carangaria</taxon>
        <taxon>Pleuronectiformes</taxon>
        <taxon>Pleuronectoidei</taxon>
        <taxon>Scophthalmidae</taxon>
        <taxon>Scophthalmus</taxon>
    </lineage>
</organism>
<accession>A0A2U9B9S8</accession>
<protein>
    <submittedName>
        <fullName evidence="1">Uncharacterized protein</fullName>
    </submittedName>
</protein>
<name>A0A2U9B9S8_SCOMX</name>
<evidence type="ECO:0000313" key="2">
    <source>
        <dbReference type="Proteomes" id="UP000246464"/>
    </source>
</evidence>
<gene>
    <name evidence="1" type="ORF">SMAX5B_016986</name>
</gene>
<reference evidence="1 2" key="1">
    <citation type="submission" date="2017-12" db="EMBL/GenBank/DDBJ databases">
        <title>Integrating genomic resources of turbot (Scophthalmus maximus) in depth evaluation of genetic and physical mapping variation across individuals.</title>
        <authorList>
            <person name="Martinez P."/>
        </authorList>
    </citation>
    <scope>NUCLEOTIDE SEQUENCE [LARGE SCALE GENOMIC DNA]</scope>
</reference>
<proteinExistence type="predicted"/>